<evidence type="ECO:0000256" key="8">
    <source>
        <dbReference type="ARBA" id="ARBA00023136"/>
    </source>
</evidence>
<keyword evidence="5 13" id="KW-0375">Hydrogen ion transport</keyword>
<evidence type="ECO:0000256" key="10">
    <source>
        <dbReference type="ARBA" id="ARBA00025198"/>
    </source>
</evidence>
<dbReference type="InterPro" id="IPR002146">
    <property type="entry name" value="ATP_synth_b/b'su_bac/chlpt"/>
</dbReference>
<evidence type="ECO:0000256" key="9">
    <source>
        <dbReference type="ARBA" id="ARBA00023310"/>
    </source>
</evidence>
<keyword evidence="17" id="KW-1185">Reference proteome</keyword>
<comment type="subunit">
    <text evidence="13">F-type ATPases have 2 components, F(1) - the catalytic core - and F(0) - the membrane proton channel. F(1) has five subunits: alpha(3), beta(3), gamma(1), delta(1), epsilon(1). F(0) has three main subunits: a(1), b(2) and c(10-14). The alpha and beta chains form an alternating ring which encloses part of the gamma chain. F(1) is attached to F(0) by a central stalk formed by the gamma and epsilon chains, while a peripheral stalk is formed by the delta and b chains.</text>
</comment>
<dbReference type="Proteomes" id="UP000199412">
    <property type="component" value="Unassembled WGS sequence"/>
</dbReference>
<feature type="coiled-coil region" evidence="15">
    <location>
        <begin position="57"/>
        <end position="121"/>
    </location>
</feature>
<evidence type="ECO:0000256" key="13">
    <source>
        <dbReference type="HAMAP-Rule" id="MF_01398"/>
    </source>
</evidence>
<keyword evidence="4 13" id="KW-0812">Transmembrane</keyword>
<dbReference type="Pfam" id="PF00430">
    <property type="entry name" value="ATP-synt_B"/>
    <property type="match status" value="1"/>
</dbReference>
<evidence type="ECO:0000256" key="5">
    <source>
        <dbReference type="ARBA" id="ARBA00022781"/>
    </source>
</evidence>
<feature type="transmembrane region" description="Helical" evidence="13">
    <location>
        <begin position="12"/>
        <end position="32"/>
    </location>
</feature>
<sequence>MPQFDPSSFASQLFWLAVFFTLLYQVVIKLVIPGLGGVMENRQRTIDEDLAKAADLKARTDAAIESYEAALAEARGRAQALLRETGEEIAKQSEARNREVAEALAQQVAEGEARIAAAQAAALDDVRDAAADVTAALTSKLMGGAADQTAARASVDAVMREAR</sequence>
<dbReference type="GO" id="GO:0046933">
    <property type="term" value="F:proton-transporting ATP synthase activity, rotational mechanism"/>
    <property type="evidence" value="ECO:0007669"/>
    <property type="project" value="UniProtKB-UniRule"/>
</dbReference>
<reference evidence="16 17" key="1">
    <citation type="submission" date="2016-10" db="EMBL/GenBank/DDBJ databases">
        <authorList>
            <person name="de Groot N.N."/>
        </authorList>
    </citation>
    <scope>NUCLEOTIDE SEQUENCE [LARGE SCALE GENOMIC DNA]</scope>
    <source>
        <strain evidence="16 17">ATCC 700224</strain>
    </source>
</reference>
<dbReference type="GO" id="GO:0005886">
    <property type="term" value="C:plasma membrane"/>
    <property type="evidence" value="ECO:0007669"/>
    <property type="project" value="UniProtKB-SubCell"/>
</dbReference>
<keyword evidence="7 13" id="KW-0406">Ion transport</keyword>
<keyword evidence="13" id="KW-1003">Cell membrane</keyword>
<dbReference type="GO" id="GO:0012505">
    <property type="term" value="C:endomembrane system"/>
    <property type="evidence" value="ECO:0007669"/>
    <property type="project" value="UniProtKB-SubCell"/>
</dbReference>
<evidence type="ECO:0000256" key="14">
    <source>
        <dbReference type="RuleBase" id="RU003848"/>
    </source>
</evidence>
<dbReference type="InterPro" id="IPR050059">
    <property type="entry name" value="ATP_synthase_B_chain"/>
</dbReference>
<dbReference type="AlphaFoldDB" id="A0A1G7AWI7"/>
<name>A0A1G7AWI7_9PROT</name>
<dbReference type="STRING" id="69960.SAMN05421720_104112"/>
<gene>
    <name evidence="13" type="primary">atpF</name>
    <name evidence="16" type="ORF">SAMN05421720_104112</name>
</gene>
<dbReference type="GO" id="GO:0046961">
    <property type="term" value="F:proton-transporting ATPase activity, rotational mechanism"/>
    <property type="evidence" value="ECO:0007669"/>
    <property type="project" value="TreeGrafter"/>
</dbReference>
<evidence type="ECO:0000256" key="4">
    <source>
        <dbReference type="ARBA" id="ARBA00022692"/>
    </source>
</evidence>
<organism evidence="16 17">
    <name type="scientific">Rhodospira trueperi</name>
    <dbReference type="NCBI Taxonomy" id="69960"/>
    <lineage>
        <taxon>Bacteria</taxon>
        <taxon>Pseudomonadati</taxon>
        <taxon>Pseudomonadota</taxon>
        <taxon>Alphaproteobacteria</taxon>
        <taxon>Rhodospirillales</taxon>
        <taxon>Rhodospirillaceae</taxon>
        <taxon>Rhodospira</taxon>
    </lineage>
</organism>
<keyword evidence="2 13" id="KW-0813">Transport</keyword>
<keyword evidence="9 13" id="KW-0066">ATP synthesis</keyword>
<comment type="similarity">
    <text evidence="1 13 14">Belongs to the ATPase B chain family.</text>
</comment>
<evidence type="ECO:0000256" key="3">
    <source>
        <dbReference type="ARBA" id="ARBA00022547"/>
    </source>
</evidence>
<evidence type="ECO:0000256" key="11">
    <source>
        <dbReference type="ARBA" id="ARBA00025614"/>
    </source>
</evidence>
<dbReference type="PANTHER" id="PTHR33445:SF1">
    <property type="entry name" value="ATP SYNTHASE SUBUNIT B"/>
    <property type="match status" value="1"/>
</dbReference>
<evidence type="ECO:0000256" key="1">
    <source>
        <dbReference type="ARBA" id="ARBA00005513"/>
    </source>
</evidence>
<evidence type="ECO:0000256" key="2">
    <source>
        <dbReference type="ARBA" id="ARBA00022448"/>
    </source>
</evidence>
<dbReference type="EMBL" id="FNAP01000004">
    <property type="protein sequence ID" value="SDE18937.1"/>
    <property type="molecule type" value="Genomic_DNA"/>
</dbReference>
<comment type="function">
    <text evidence="10 13">F(1)F(0) ATP synthase produces ATP from ADP in the presence of a proton or sodium gradient. F-type ATPases consist of two structural domains, F(1) containing the extramembraneous catalytic core and F(0) containing the membrane proton channel, linked together by a central stalk and a peripheral stalk. During catalysis, ATP synthesis in the catalytic domain of F(1) is coupled via a rotary mechanism of the central stalk subunits to proton translocation.</text>
</comment>
<evidence type="ECO:0000313" key="16">
    <source>
        <dbReference type="EMBL" id="SDE18937.1"/>
    </source>
</evidence>
<evidence type="ECO:0000256" key="6">
    <source>
        <dbReference type="ARBA" id="ARBA00022989"/>
    </source>
</evidence>
<dbReference type="HAMAP" id="MF_01398">
    <property type="entry name" value="ATP_synth_b_bprime"/>
    <property type="match status" value="1"/>
</dbReference>
<dbReference type="RefSeq" id="WP_092784376.1">
    <property type="nucleotide sequence ID" value="NZ_FNAP01000004.1"/>
</dbReference>
<evidence type="ECO:0000256" key="12">
    <source>
        <dbReference type="ARBA" id="ARBA00037847"/>
    </source>
</evidence>
<evidence type="ECO:0000313" key="17">
    <source>
        <dbReference type="Proteomes" id="UP000199412"/>
    </source>
</evidence>
<evidence type="ECO:0000256" key="7">
    <source>
        <dbReference type="ARBA" id="ARBA00023065"/>
    </source>
</evidence>
<dbReference type="GO" id="GO:0045259">
    <property type="term" value="C:proton-transporting ATP synthase complex"/>
    <property type="evidence" value="ECO:0007669"/>
    <property type="project" value="UniProtKB-KW"/>
</dbReference>
<proteinExistence type="inferred from homology"/>
<comment type="function">
    <text evidence="11">Component of the F(0) channel, it forms part of the peripheral stalk, linking F(1) to F(0). The b'-subunit is a diverged and duplicated form of b found in plants and photosynthetic bacteria.</text>
</comment>
<dbReference type="PANTHER" id="PTHR33445">
    <property type="entry name" value="ATP SYNTHASE SUBUNIT B', CHLOROPLASTIC"/>
    <property type="match status" value="1"/>
</dbReference>
<keyword evidence="6 13" id="KW-1133">Transmembrane helix</keyword>
<protein>
    <recommendedName>
        <fullName evidence="13">ATP synthase subunit b</fullName>
    </recommendedName>
    <alternativeName>
        <fullName evidence="13">ATP synthase F(0) sector subunit b</fullName>
    </alternativeName>
    <alternativeName>
        <fullName evidence="13">ATPase subunit I</fullName>
    </alternativeName>
    <alternativeName>
        <fullName evidence="13">F-type ATPase subunit b</fullName>
        <shortName evidence="13">F-ATPase subunit b</shortName>
    </alternativeName>
</protein>
<comment type="subcellular location">
    <subcellularLocation>
        <location evidence="13">Cell membrane</location>
        <topology evidence="13">Single-pass membrane protein</topology>
    </subcellularLocation>
    <subcellularLocation>
        <location evidence="12">Endomembrane system</location>
        <topology evidence="12">Single-pass membrane protein</topology>
    </subcellularLocation>
</comment>
<keyword evidence="15" id="KW-0175">Coiled coil</keyword>
<accession>A0A1G7AWI7</accession>
<keyword evidence="8 13" id="KW-0472">Membrane</keyword>
<dbReference type="CDD" id="cd06503">
    <property type="entry name" value="ATP-synt_Fo_b"/>
    <property type="match status" value="1"/>
</dbReference>
<keyword evidence="3 13" id="KW-0138">CF(0)</keyword>
<dbReference type="OrthoDB" id="9805716at2"/>
<evidence type="ECO:0000256" key="15">
    <source>
        <dbReference type="SAM" id="Coils"/>
    </source>
</evidence>